<dbReference type="Proteomes" id="UP000799118">
    <property type="component" value="Unassembled WGS sequence"/>
</dbReference>
<reference evidence="1" key="1">
    <citation type="journal article" date="2019" name="Environ. Microbiol.">
        <title>Fungal ecological strategies reflected in gene transcription - a case study of two litter decomposers.</title>
        <authorList>
            <person name="Barbi F."/>
            <person name="Kohler A."/>
            <person name="Barry K."/>
            <person name="Baskaran P."/>
            <person name="Daum C."/>
            <person name="Fauchery L."/>
            <person name="Ihrmark K."/>
            <person name="Kuo A."/>
            <person name="LaButti K."/>
            <person name="Lipzen A."/>
            <person name="Morin E."/>
            <person name="Grigoriev I.V."/>
            <person name="Henrissat B."/>
            <person name="Lindahl B."/>
            <person name="Martin F."/>
        </authorList>
    </citation>
    <scope>NUCLEOTIDE SEQUENCE</scope>
    <source>
        <strain evidence="1">JB14</strain>
    </source>
</reference>
<keyword evidence="2" id="KW-1185">Reference proteome</keyword>
<sequence length="223" mass="26094">MCERSKVTRLWYPQVRYSRSQSSIIIELHELKLERHIREFRAWFQWDLCPFEVRNLQVLHLGVRGSAFAEKIGLVQYVGKNLKELHLIKLLSVDSNNFLEYTPNLRILHLDNLYQSVSWTPVSMIQALFWSFLNQQGRHLSLQRLIMSIRIHVDALKKAGWEQWSAIDGLLQKPEFALLETVDFKLKAHLGSPKIPDGVRQLLRGKLPFLETLGRLTVQIVDK</sequence>
<evidence type="ECO:0008006" key="3">
    <source>
        <dbReference type="Google" id="ProtNLM"/>
    </source>
</evidence>
<dbReference type="EMBL" id="ML769480">
    <property type="protein sequence ID" value="KAE9398597.1"/>
    <property type="molecule type" value="Genomic_DNA"/>
</dbReference>
<accession>A0A6A4HNK0</accession>
<proteinExistence type="predicted"/>
<evidence type="ECO:0000313" key="2">
    <source>
        <dbReference type="Proteomes" id="UP000799118"/>
    </source>
</evidence>
<protein>
    <recommendedName>
        <fullName evidence="3">F-box domain-containing protein</fullName>
    </recommendedName>
</protein>
<gene>
    <name evidence="1" type="ORF">BT96DRAFT_1105795</name>
</gene>
<dbReference type="OrthoDB" id="3070253at2759"/>
<evidence type="ECO:0000313" key="1">
    <source>
        <dbReference type="EMBL" id="KAE9398597.1"/>
    </source>
</evidence>
<organism evidence="1 2">
    <name type="scientific">Gymnopus androsaceus JB14</name>
    <dbReference type="NCBI Taxonomy" id="1447944"/>
    <lineage>
        <taxon>Eukaryota</taxon>
        <taxon>Fungi</taxon>
        <taxon>Dikarya</taxon>
        <taxon>Basidiomycota</taxon>
        <taxon>Agaricomycotina</taxon>
        <taxon>Agaricomycetes</taxon>
        <taxon>Agaricomycetidae</taxon>
        <taxon>Agaricales</taxon>
        <taxon>Marasmiineae</taxon>
        <taxon>Omphalotaceae</taxon>
        <taxon>Gymnopus</taxon>
    </lineage>
</organism>
<dbReference type="AlphaFoldDB" id="A0A6A4HNK0"/>
<name>A0A6A4HNK0_9AGAR</name>